<evidence type="ECO:0000256" key="1">
    <source>
        <dbReference type="SAM" id="MobiDB-lite"/>
    </source>
</evidence>
<evidence type="ECO:0000313" key="3">
    <source>
        <dbReference type="Proteomes" id="UP001054945"/>
    </source>
</evidence>
<dbReference type="EMBL" id="BPLR01016405">
    <property type="protein sequence ID" value="GIY83632.1"/>
    <property type="molecule type" value="Genomic_DNA"/>
</dbReference>
<dbReference type="Proteomes" id="UP001054945">
    <property type="component" value="Unassembled WGS sequence"/>
</dbReference>
<evidence type="ECO:0000313" key="2">
    <source>
        <dbReference type="EMBL" id="GIY83632.1"/>
    </source>
</evidence>
<proteinExistence type="predicted"/>
<comment type="caution">
    <text evidence="2">The sequence shown here is derived from an EMBL/GenBank/DDBJ whole genome shotgun (WGS) entry which is preliminary data.</text>
</comment>
<keyword evidence="3" id="KW-1185">Reference proteome</keyword>
<feature type="region of interest" description="Disordered" evidence="1">
    <location>
        <begin position="1"/>
        <end position="25"/>
    </location>
</feature>
<dbReference type="AlphaFoldDB" id="A0AAV4WLE0"/>
<accession>A0AAV4WLE0</accession>
<organism evidence="2 3">
    <name type="scientific">Caerostris extrusa</name>
    <name type="common">Bark spider</name>
    <name type="synonym">Caerostris bankana</name>
    <dbReference type="NCBI Taxonomy" id="172846"/>
    <lineage>
        <taxon>Eukaryota</taxon>
        <taxon>Metazoa</taxon>
        <taxon>Ecdysozoa</taxon>
        <taxon>Arthropoda</taxon>
        <taxon>Chelicerata</taxon>
        <taxon>Arachnida</taxon>
        <taxon>Araneae</taxon>
        <taxon>Araneomorphae</taxon>
        <taxon>Entelegynae</taxon>
        <taxon>Araneoidea</taxon>
        <taxon>Araneidae</taxon>
        <taxon>Caerostris</taxon>
    </lineage>
</organism>
<sequence>MGMTQILPQKLLPDADAEEEGGQPEEEFQKLFFAPPPASLAAGKSSAQQYRSLGSCLFVKKEHVTVMHY</sequence>
<reference evidence="2 3" key="1">
    <citation type="submission" date="2021-06" db="EMBL/GenBank/DDBJ databases">
        <title>Caerostris extrusa draft genome.</title>
        <authorList>
            <person name="Kono N."/>
            <person name="Arakawa K."/>
        </authorList>
    </citation>
    <scope>NUCLEOTIDE SEQUENCE [LARGE SCALE GENOMIC DNA]</scope>
</reference>
<feature type="compositionally biased region" description="Acidic residues" evidence="1">
    <location>
        <begin position="15"/>
        <end position="25"/>
    </location>
</feature>
<name>A0AAV4WLE0_CAEEX</name>
<gene>
    <name evidence="2" type="ORF">CEXT_639181</name>
</gene>
<protein>
    <submittedName>
        <fullName evidence="2">Uncharacterized protein</fullName>
    </submittedName>
</protein>